<dbReference type="AlphaFoldDB" id="A0A6V7U6H0"/>
<comment type="caution">
    <text evidence="1">The sequence shown here is derived from an EMBL/GenBank/DDBJ whole genome shotgun (WGS) entry which is preliminary data.</text>
</comment>
<dbReference type="Proteomes" id="UP000580250">
    <property type="component" value="Unassembled WGS sequence"/>
</dbReference>
<proteinExistence type="predicted"/>
<evidence type="ECO:0000313" key="2">
    <source>
        <dbReference type="Proteomes" id="UP000580250"/>
    </source>
</evidence>
<protein>
    <submittedName>
        <fullName evidence="1">Uncharacterized protein</fullName>
    </submittedName>
</protein>
<reference evidence="1 2" key="1">
    <citation type="submission" date="2020-08" db="EMBL/GenBank/DDBJ databases">
        <authorList>
            <person name="Koutsovoulos G."/>
            <person name="Danchin GJ E."/>
        </authorList>
    </citation>
    <scope>NUCLEOTIDE SEQUENCE [LARGE SCALE GENOMIC DNA]</scope>
</reference>
<sequence length="107" mass="12683">MQLLNINWITLILIIKKKLTNFCLITLCTIDEFNVCLSSYKMKSTQNDIMLFPIFDELPFKFDKKINSENVVSLFFSIILNYVKFNDILRFSGNNSSIKDYFHFYSL</sequence>
<gene>
    <name evidence="1" type="ORF">MENT_LOCUS8547</name>
</gene>
<evidence type="ECO:0000313" key="1">
    <source>
        <dbReference type="EMBL" id="CAD2146271.1"/>
    </source>
</evidence>
<name>A0A6V7U6H0_MELEN</name>
<dbReference type="EMBL" id="CAJEWN010000037">
    <property type="protein sequence ID" value="CAD2146271.1"/>
    <property type="molecule type" value="Genomic_DNA"/>
</dbReference>
<accession>A0A6V7U6H0</accession>
<organism evidence="1 2">
    <name type="scientific">Meloidogyne enterolobii</name>
    <name type="common">Root-knot nematode worm</name>
    <name type="synonym">Meloidogyne mayaguensis</name>
    <dbReference type="NCBI Taxonomy" id="390850"/>
    <lineage>
        <taxon>Eukaryota</taxon>
        <taxon>Metazoa</taxon>
        <taxon>Ecdysozoa</taxon>
        <taxon>Nematoda</taxon>
        <taxon>Chromadorea</taxon>
        <taxon>Rhabditida</taxon>
        <taxon>Tylenchina</taxon>
        <taxon>Tylenchomorpha</taxon>
        <taxon>Tylenchoidea</taxon>
        <taxon>Meloidogynidae</taxon>
        <taxon>Meloidogyninae</taxon>
        <taxon>Meloidogyne</taxon>
    </lineage>
</organism>